<gene>
    <name evidence="1" type="ORF">PsorP6_009483</name>
</gene>
<name>A0ACC0VYP7_9STRA</name>
<dbReference type="Proteomes" id="UP001163321">
    <property type="component" value="Chromosome 5"/>
</dbReference>
<protein>
    <submittedName>
        <fullName evidence="1">Uncharacterized protein</fullName>
    </submittedName>
</protein>
<accession>A0ACC0VYP7</accession>
<comment type="caution">
    <text evidence="1">The sequence shown here is derived from an EMBL/GenBank/DDBJ whole genome shotgun (WGS) entry which is preliminary data.</text>
</comment>
<proteinExistence type="predicted"/>
<dbReference type="EMBL" id="CM047584">
    <property type="protein sequence ID" value="KAI9911624.1"/>
    <property type="molecule type" value="Genomic_DNA"/>
</dbReference>
<evidence type="ECO:0000313" key="2">
    <source>
        <dbReference type="Proteomes" id="UP001163321"/>
    </source>
</evidence>
<reference evidence="1 2" key="1">
    <citation type="journal article" date="2022" name="bioRxiv">
        <title>The genome of the oomycete Peronosclerospora sorghi, a cosmopolitan pathogen of maize and sorghum, is inflated with dispersed pseudogenes.</title>
        <authorList>
            <person name="Fletcher K."/>
            <person name="Martin F."/>
            <person name="Isakeit T."/>
            <person name="Cavanaugh K."/>
            <person name="Magill C."/>
            <person name="Michelmore R."/>
        </authorList>
    </citation>
    <scope>NUCLEOTIDE SEQUENCE [LARGE SCALE GENOMIC DNA]</scope>
    <source>
        <strain evidence="1">P6</strain>
    </source>
</reference>
<sequence length="258" mass="29874">MPYHTAYLLLVAASAASCAHLISTRAVSFENQSNASLPVGQVRLQPDNTEERGALFQEALKGLRTMPTEAKVAAIVHVIVESSLYKKPDEIMHKLWSEFTQHYQLSDDLPSFYRLDPELFEFYTPFFLEFIYQDQQRAAEWLQWHNLMAHASAQKNERTHAMVHATTATAKIHPSEDFDGVLLTLWKEFTQVMVLERATLPRSESKILMFLDFITQDQNRLELLQRWSEWNRQRTGKEVTVADFYAALDRATNKLKDH</sequence>
<keyword evidence="2" id="KW-1185">Reference proteome</keyword>
<organism evidence="1 2">
    <name type="scientific">Peronosclerospora sorghi</name>
    <dbReference type="NCBI Taxonomy" id="230839"/>
    <lineage>
        <taxon>Eukaryota</taxon>
        <taxon>Sar</taxon>
        <taxon>Stramenopiles</taxon>
        <taxon>Oomycota</taxon>
        <taxon>Peronosporomycetes</taxon>
        <taxon>Peronosporales</taxon>
        <taxon>Peronosporaceae</taxon>
        <taxon>Peronosclerospora</taxon>
    </lineage>
</organism>
<evidence type="ECO:0000313" key="1">
    <source>
        <dbReference type="EMBL" id="KAI9911624.1"/>
    </source>
</evidence>